<gene>
    <name evidence="1" type="ORF">NCTC4824_02010</name>
</gene>
<reference evidence="1 2" key="1">
    <citation type="submission" date="2018-06" db="EMBL/GenBank/DDBJ databases">
        <authorList>
            <consortium name="Pathogen Informatics"/>
            <person name="Doyle S."/>
        </authorList>
    </citation>
    <scope>NUCLEOTIDE SEQUENCE [LARGE SCALE GENOMIC DNA]</scope>
    <source>
        <strain evidence="1 2">NCTC4824</strain>
    </source>
</reference>
<evidence type="ECO:0000313" key="2">
    <source>
        <dbReference type="Proteomes" id="UP000249134"/>
    </source>
</evidence>
<evidence type="ECO:0000313" key="1">
    <source>
        <dbReference type="EMBL" id="SQI56676.1"/>
    </source>
</evidence>
<keyword evidence="2" id="KW-1185">Reference proteome</keyword>
<proteinExistence type="predicted"/>
<dbReference type="InterPro" id="IPR019718">
    <property type="entry name" value="DUF2602"/>
</dbReference>
<name>A0A2X4VXE0_LEDLE</name>
<dbReference type="KEGG" id="blen:NCTC4824_02010"/>
<sequence>MKRCQIIKEIDELLSTYCEGCFLKTYHRKTYSKAQAHTFCIKQCTVGKHIQTKGKTLLK</sequence>
<dbReference type="STRING" id="1348624.GCA_001591545_01075"/>
<dbReference type="AlphaFoldDB" id="A0A2X4VXE0"/>
<organism evidence="1 2">
    <name type="scientific">Lederbergia lenta</name>
    <name type="common">Bacillus lentus</name>
    <dbReference type="NCBI Taxonomy" id="1467"/>
    <lineage>
        <taxon>Bacteria</taxon>
        <taxon>Bacillati</taxon>
        <taxon>Bacillota</taxon>
        <taxon>Bacilli</taxon>
        <taxon>Bacillales</taxon>
        <taxon>Bacillaceae</taxon>
        <taxon>Lederbergia</taxon>
    </lineage>
</organism>
<dbReference type="EMBL" id="LS483476">
    <property type="protein sequence ID" value="SQI56676.1"/>
    <property type="molecule type" value="Genomic_DNA"/>
</dbReference>
<protein>
    <submittedName>
        <fullName evidence="1">Protein of uncharacterized function (DUF2602)</fullName>
    </submittedName>
</protein>
<dbReference type="Proteomes" id="UP000249134">
    <property type="component" value="Chromosome 1"/>
</dbReference>
<accession>A0A2X4VXE0</accession>
<dbReference type="Pfam" id="PF10782">
    <property type="entry name" value="zf-C2HCIx2C"/>
    <property type="match status" value="1"/>
</dbReference>
<dbReference type="RefSeq" id="WP_082788592.1">
    <property type="nucleotide sequence ID" value="NZ_CBCSGM010000001.1"/>
</dbReference>